<keyword evidence="3" id="KW-1185">Reference proteome</keyword>
<evidence type="ECO:0000313" key="2">
    <source>
        <dbReference type="EMBL" id="PWK46553.1"/>
    </source>
</evidence>
<dbReference type="AlphaFoldDB" id="A0A316FDP5"/>
<protein>
    <submittedName>
        <fullName evidence="2">Uncharacterized protein</fullName>
    </submittedName>
</protein>
<dbReference type="EMBL" id="QGGR01000009">
    <property type="protein sequence ID" value="PWK46553.1"/>
    <property type="molecule type" value="Genomic_DNA"/>
</dbReference>
<proteinExistence type="predicted"/>
<accession>A0A316FDP5</accession>
<feature type="region of interest" description="Disordered" evidence="1">
    <location>
        <begin position="1"/>
        <end position="29"/>
    </location>
</feature>
<evidence type="ECO:0000256" key="1">
    <source>
        <dbReference type="SAM" id="MobiDB-lite"/>
    </source>
</evidence>
<evidence type="ECO:0000313" key="3">
    <source>
        <dbReference type="Proteomes" id="UP000245697"/>
    </source>
</evidence>
<gene>
    <name evidence="2" type="ORF">BC793_109120</name>
</gene>
<dbReference type="Proteomes" id="UP000245697">
    <property type="component" value="Unassembled WGS sequence"/>
</dbReference>
<comment type="caution">
    <text evidence="2">The sequence shown here is derived from an EMBL/GenBank/DDBJ whole genome shotgun (WGS) entry which is preliminary data.</text>
</comment>
<reference evidence="2 3" key="1">
    <citation type="submission" date="2018-05" db="EMBL/GenBank/DDBJ databases">
        <title>Genomic Encyclopedia of Archaeal and Bacterial Type Strains, Phase II (KMG-II): from individual species to whole genera.</title>
        <authorList>
            <person name="Goeker M."/>
        </authorList>
    </citation>
    <scope>NUCLEOTIDE SEQUENCE [LARGE SCALE GENOMIC DNA]</scope>
    <source>
        <strain evidence="2 3">DSM 45184</strain>
    </source>
</reference>
<organism evidence="2 3">
    <name type="scientific">Actinoplanes xinjiangensis</name>
    <dbReference type="NCBI Taxonomy" id="512350"/>
    <lineage>
        <taxon>Bacteria</taxon>
        <taxon>Bacillati</taxon>
        <taxon>Actinomycetota</taxon>
        <taxon>Actinomycetes</taxon>
        <taxon>Micromonosporales</taxon>
        <taxon>Micromonosporaceae</taxon>
        <taxon>Actinoplanes</taxon>
    </lineage>
</organism>
<sequence length="40" mass="4236">MTPHEGLTKSLPGRPQPRTDPLPAGEPTERVCILAHGGFA</sequence>
<name>A0A316FDP5_9ACTN</name>